<proteinExistence type="predicted"/>
<evidence type="ECO:0000313" key="2">
    <source>
        <dbReference type="EMBL" id="RUS73547.1"/>
    </source>
</evidence>
<reference evidence="2 3" key="1">
    <citation type="submission" date="2019-01" db="EMBL/GenBank/DDBJ databases">
        <title>A draft genome assembly of the solar-powered sea slug Elysia chlorotica.</title>
        <authorList>
            <person name="Cai H."/>
            <person name="Li Q."/>
            <person name="Fang X."/>
            <person name="Li J."/>
            <person name="Curtis N.E."/>
            <person name="Altenburger A."/>
            <person name="Shibata T."/>
            <person name="Feng M."/>
            <person name="Maeda T."/>
            <person name="Schwartz J.A."/>
            <person name="Shigenobu S."/>
            <person name="Lundholm N."/>
            <person name="Nishiyama T."/>
            <person name="Yang H."/>
            <person name="Hasebe M."/>
            <person name="Li S."/>
            <person name="Pierce S.K."/>
            <person name="Wang J."/>
        </authorList>
    </citation>
    <scope>NUCLEOTIDE SEQUENCE [LARGE SCALE GENOMIC DNA]</scope>
    <source>
        <strain evidence="2">EC2010</strain>
        <tissue evidence="2">Whole organism of an adult</tissue>
    </source>
</reference>
<sequence>MEQDNDIKRKQCTEAKKTAGGVPFADDALCPHWTRSQDGVPESKTELKPFFFKGQPVVQNVQYEVKETSTSQETGTCSCPSRRTGQSLIGSFSQQPQLENTHCISVSASGEDKPVTSILFDDTKSKFEPLPAGADSGSLSNNPGIPCPEGISLNLSDQNCNKEPTETMPDSTSESCAARVGAITSTCDFSLHNSSRLSGSINLESQDTKNIIPQDQKFPNFRCLFRNEKPEFASLQVVPGENSAKLCGPNNLRDLPVLDGAKPEAKPAIHCLFQEGGVKFEPALPVVKLERLVLPGVSVEEKSPGGERRETPLGTVATIQTSVPDGRRRSTRQARATRDTHTVCLPSNSHVQGGVSPIEEQTWPELTQTRDETPPPGQGPRASRITRSARSTARSQHSQQLYAESLGSDEESDVNQDSDVSVFCFVFL</sequence>
<accession>A0A433SW63</accession>
<comment type="caution">
    <text evidence="2">The sequence shown here is derived from an EMBL/GenBank/DDBJ whole genome shotgun (WGS) entry which is preliminary data.</text>
</comment>
<evidence type="ECO:0000313" key="3">
    <source>
        <dbReference type="Proteomes" id="UP000271974"/>
    </source>
</evidence>
<feature type="region of interest" description="Disordered" evidence="1">
    <location>
        <begin position="320"/>
        <end position="414"/>
    </location>
</feature>
<protein>
    <submittedName>
        <fullName evidence="2">Uncharacterized protein</fullName>
    </submittedName>
</protein>
<keyword evidence="3" id="KW-1185">Reference proteome</keyword>
<feature type="compositionally biased region" description="Low complexity" evidence="1">
    <location>
        <begin position="381"/>
        <end position="400"/>
    </location>
</feature>
<organism evidence="2 3">
    <name type="scientific">Elysia chlorotica</name>
    <name type="common">Eastern emerald elysia</name>
    <name type="synonym">Sea slug</name>
    <dbReference type="NCBI Taxonomy" id="188477"/>
    <lineage>
        <taxon>Eukaryota</taxon>
        <taxon>Metazoa</taxon>
        <taxon>Spiralia</taxon>
        <taxon>Lophotrochozoa</taxon>
        <taxon>Mollusca</taxon>
        <taxon>Gastropoda</taxon>
        <taxon>Heterobranchia</taxon>
        <taxon>Euthyneura</taxon>
        <taxon>Panpulmonata</taxon>
        <taxon>Sacoglossa</taxon>
        <taxon>Placobranchoidea</taxon>
        <taxon>Plakobranchidae</taxon>
        <taxon>Elysia</taxon>
    </lineage>
</organism>
<dbReference type="Proteomes" id="UP000271974">
    <property type="component" value="Unassembled WGS sequence"/>
</dbReference>
<dbReference type="EMBL" id="RQTK01000925">
    <property type="protein sequence ID" value="RUS73547.1"/>
    <property type="molecule type" value="Genomic_DNA"/>
</dbReference>
<dbReference type="AlphaFoldDB" id="A0A433SW63"/>
<evidence type="ECO:0000256" key="1">
    <source>
        <dbReference type="SAM" id="MobiDB-lite"/>
    </source>
</evidence>
<gene>
    <name evidence="2" type="ORF">EGW08_018688</name>
</gene>
<name>A0A433SW63_ELYCH</name>